<keyword evidence="3" id="KW-1185">Reference proteome</keyword>
<dbReference type="PANTHER" id="PTHR37804:SF1">
    <property type="entry name" value="CDAA REGULATORY PROTEIN CDAR"/>
    <property type="match status" value="1"/>
</dbReference>
<dbReference type="AlphaFoldDB" id="A0A2S0L6I9"/>
<name>A0A2S0L6I9_9FIRM</name>
<dbReference type="GeneID" id="78392311"/>
<evidence type="ECO:0000256" key="1">
    <source>
        <dbReference type="SAM" id="Phobius"/>
    </source>
</evidence>
<dbReference type="Gene3D" id="2.170.120.40">
    <property type="entry name" value="YbbR-like domain"/>
    <property type="match status" value="1"/>
</dbReference>
<proteinExistence type="predicted"/>
<dbReference type="Proteomes" id="UP000237883">
    <property type="component" value="Chromosome"/>
</dbReference>
<evidence type="ECO:0008006" key="4">
    <source>
        <dbReference type="Google" id="ProtNLM"/>
    </source>
</evidence>
<keyword evidence="1" id="KW-0812">Transmembrane</keyword>
<evidence type="ECO:0000313" key="3">
    <source>
        <dbReference type="Proteomes" id="UP000237883"/>
    </source>
</evidence>
<feature type="transmembrane region" description="Helical" evidence="1">
    <location>
        <begin position="12"/>
        <end position="32"/>
    </location>
</feature>
<dbReference type="Pfam" id="PF07949">
    <property type="entry name" value="YbbR"/>
    <property type="match status" value="1"/>
</dbReference>
<dbReference type="RefSeq" id="WP_106057955.1">
    <property type="nucleotide sequence ID" value="NZ_CP027228.1"/>
</dbReference>
<organism evidence="2 3">
    <name type="scientific">Mogibacterium diversum</name>
    <dbReference type="NCBI Taxonomy" id="114527"/>
    <lineage>
        <taxon>Bacteria</taxon>
        <taxon>Bacillati</taxon>
        <taxon>Bacillota</taxon>
        <taxon>Clostridia</taxon>
        <taxon>Peptostreptococcales</taxon>
        <taxon>Anaerovoracaceae</taxon>
        <taxon>Mogibacterium</taxon>
    </lineage>
</organism>
<keyword evidence="1" id="KW-1133">Transmembrane helix</keyword>
<evidence type="ECO:0000313" key="2">
    <source>
        <dbReference type="EMBL" id="AVM48901.1"/>
    </source>
</evidence>
<dbReference type="Gene3D" id="2.170.120.30">
    <property type="match status" value="2"/>
</dbReference>
<dbReference type="KEGG" id="mdv:C5Q96_08550"/>
<dbReference type="InterPro" id="IPR012505">
    <property type="entry name" value="YbbR"/>
</dbReference>
<sequence length="399" mass="42109">MQSNETNSKKINKLNLVLSVAIAFASWLYVVYSINPTISRTYTNIPVTVANSKTLAKNDLAVSKLDTEKISVTLVGRRSAINELKKSDIVATVNASNAGKGENSMAVQVSVPGAISVKSQSESSVSVTVEDLEVKKVSTYTTYKDGQSGEPVVKKQGSKEVEVQGAESLVKNVDSVKLELDADKVTDKAKEFSAVATPVDGSGHKIDYLTTDPDRVSVTAYKGETKTVKLKVKVTNTQDGSVSRTYSAPNTIVIKGRSKDIKNVTEITSKDMDISSVAETEDMDIDYDLPEGVSIANESRHVKLKVKVSTSASKTVNVPASSININNVASGHTAKANSGVNVVVTGNKDKIASITASSFVISADASGLGAGQHTVTAYLTNNSGLTAALESAQITITVQ</sequence>
<keyword evidence="1" id="KW-0472">Membrane</keyword>
<dbReference type="EMBL" id="CP027228">
    <property type="protein sequence ID" value="AVM48901.1"/>
    <property type="molecule type" value="Genomic_DNA"/>
</dbReference>
<dbReference type="InterPro" id="IPR053154">
    <property type="entry name" value="c-di-AMP_regulator"/>
</dbReference>
<dbReference type="PANTHER" id="PTHR37804">
    <property type="entry name" value="CDAA REGULATORY PROTEIN CDAR"/>
    <property type="match status" value="1"/>
</dbReference>
<gene>
    <name evidence="2" type="ORF">C5Q96_08550</name>
</gene>
<dbReference type="OrthoDB" id="2111604at2"/>
<reference evidence="3" key="1">
    <citation type="submission" date="2018-02" db="EMBL/GenBank/DDBJ databases">
        <authorList>
            <person name="Holder M.E."/>
            <person name="Ajami N.J."/>
            <person name="Petrosino J.F."/>
        </authorList>
    </citation>
    <scope>NUCLEOTIDE SEQUENCE [LARGE SCALE GENOMIC DNA]</scope>
    <source>
        <strain evidence="3">CCUG 47132</strain>
    </source>
</reference>
<protein>
    <recommendedName>
        <fullName evidence="4">YbbR-like domain-containing protein</fullName>
    </recommendedName>
</protein>
<accession>A0A2S0L6I9</accession>